<dbReference type="OrthoDB" id="5427833at2759"/>
<feature type="chain" id="PRO_5003409342" description="Extracellular membrane protein CFEM domain-containing protein" evidence="2">
    <location>
        <begin position="26"/>
        <end position="186"/>
    </location>
</feature>
<accession>G0S6U2</accession>
<evidence type="ECO:0000313" key="4">
    <source>
        <dbReference type="Proteomes" id="UP000008066"/>
    </source>
</evidence>
<gene>
    <name evidence="3" type="ORF">CTHT_0026880</name>
</gene>
<feature type="signal peptide" evidence="2">
    <location>
        <begin position="1"/>
        <end position="25"/>
    </location>
</feature>
<sequence length="186" mass="20723">MDGNGRTLSLWWLWTLFMMATTSLAVSLKSAQEIDLTGLPFACRLAYIANIEGCTTSDFANENTCSQTCVRALLRVQATIQSVCNTVDVPEATVLGQVLKGNILGVLCTPRGALPTKPKETPPSVNDDHYSPSDFGNAEYSDADYRINHYDYIVVVDDDDDDDDDYDLRNSEFCRDLRLHDVDERV</sequence>
<evidence type="ECO:0000313" key="3">
    <source>
        <dbReference type="EMBL" id="EGS20850.1"/>
    </source>
</evidence>
<dbReference type="AlphaFoldDB" id="G0S6U2"/>
<evidence type="ECO:0000256" key="1">
    <source>
        <dbReference type="SAM" id="MobiDB-lite"/>
    </source>
</evidence>
<dbReference type="RefSeq" id="XP_006693146.1">
    <property type="nucleotide sequence ID" value="XM_006693083.1"/>
</dbReference>
<name>G0S6U2_CHATD</name>
<dbReference type="HOGENOM" id="CLU_1454223_0_0_1"/>
<dbReference type="EMBL" id="GL988041">
    <property type="protein sequence ID" value="EGS20850.1"/>
    <property type="molecule type" value="Genomic_DNA"/>
</dbReference>
<keyword evidence="2" id="KW-0732">Signal</keyword>
<evidence type="ECO:0000256" key="2">
    <source>
        <dbReference type="SAM" id="SignalP"/>
    </source>
</evidence>
<organism evidence="4">
    <name type="scientific">Chaetomium thermophilum (strain DSM 1495 / CBS 144.50 / IMI 039719)</name>
    <name type="common">Thermochaetoides thermophila</name>
    <dbReference type="NCBI Taxonomy" id="759272"/>
    <lineage>
        <taxon>Eukaryota</taxon>
        <taxon>Fungi</taxon>
        <taxon>Dikarya</taxon>
        <taxon>Ascomycota</taxon>
        <taxon>Pezizomycotina</taxon>
        <taxon>Sordariomycetes</taxon>
        <taxon>Sordariomycetidae</taxon>
        <taxon>Sordariales</taxon>
        <taxon>Chaetomiaceae</taxon>
        <taxon>Thermochaetoides</taxon>
    </lineage>
</organism>
<reference evidence="3 4" key="1">
    <citation type="journal article" date="2011" name="Cell">
        <title>Insight into structure and assembly of the nuclear pore complex by utilizing the genome of a eukaryotic thermophile.</title>
        <authorList>
            <person name="Amlacher S."/>
            <person name="Sarges P."/>
            <person name="Flemming D."/>
            <person name="van Noort V."/>
            <person name="Kunze R."/>
            <person name="Devos D.P."/>
            <person name="Arumugam M."/>
            <person name="Bork P."/>
            <person name="Hurt E."/>
        </authorList>
    </citation>
    <scope>NUCLEOTIDE SEQUENCE [LARGE SCALE GENOMIC DNA]</scope>
    <source>
        <strain evidence="4">DSM 1495 / CBS 144.50 / IMI 039719</strain>
    </source>
</reference>
<dbReference type="KEGG" id="cthr:CTHT_0026880"/>
<protein>
    <recommendedName>
        <fullName evidence="5">Extracellular membrane protein CFEM domain-containing protein</fullName>
    </recommendedName>
</protein>
<dbReference type="Proteomes" id="UP000008066">
    <property type="component" value="Unassembled WGS sequence"/>
</dbReference>
<feature type="region of interest" description="Disordered" evidence="1">
    <location>
        <begin position="114"/>
        <end position="133"/>
    </location>
</feature>
<dbReference type="GeneID" id="18256726"/>
<evidence type="ECO:0008006" key="5">
    <source>
        <dbReference type="Google" id="ProtNLM"/>
    </source>
</evidence>
<proteinExistence type="predicted"/>
<keyword evidence="4" id="KW-1185">Reference proteome</keyword>